<sequence length="71" mass="8332">MKREAVELIKTLVQQQLGETLRDHDAKMDELQRMVARLQTVVRKQTAMLEDSTDQIVNLQMGQEHERKIPM</sequence>
<organism evidence="2 3">
    <name type="scientific">Phytophthora sojae (strain P6497)</name>
    <name type="common">Soybean stem and root rot agent</name>
    <name type="synonym">Phytophthora megasperma f. sp. glycines</name>
    <dbReference type="NCBI Taxonomy" id="1094619"/>
    <lineage>
        <taxon>Eukaryota</taxon>
        <taxon>Sar</taxon>
        <taxon>Stramenopiles</taxon>
        <taxon>Oomycota</taxon>
        <taxon>Peronosporomycetes</taxon>
        <taxon>Peronosporales</taxon>
        <taxon>Peronosporaceae</taxon>
        <taxon>Phytophthora</taxon>
    </lineage>
</organism>
<dbReference type="OMA" id="QMGQEHE"/>
<protein>
    <submittedName>
        <fullName evidence="2">Uncharacterized protein</fullName>
    </submittedName>
</protein>
<proteinExistence type="predicted"/>
<keyword evidence="1" id="KW-0175">Coiled coil</keyword>
<gene>
    <name evidence="2" type="ORF">PHYSODRAFT_465859</name>
</gene>
<reference evidence="2 3" key="1">
    <citation type="journal article" date="2006" name="Science">
        <title>Phytophthora genome sequences uncover evolutionary origins and mechanisms of pathogenesis.</title>
        <authorList>
            <person name="Tyler B.M."/>
            <person name="Tripathy S."/>
            <person name="Zhang X."/>
            <person name="Dehal P."/>
            <person name="Jiang R.H."/>
            <person name="Aerts A."/>
            <person name="Arredondo F.D."/>
            <person name="Baxter L."/>
            <person name="Bensasson D."/>
            <person name="Beynon J.L."/>
            <person name="Chapman J."/>
            <person name="Damasceno C.M."/>
            <person name="Dorrance A.E."/>
            <person name="Dou D."/>
            <person name="Dickerman A.W."/>
            <person name="Dubchak I.L."/>
            <person name="Garbelotto M."/>
            <person name="Gijzen M."/>
            <person name="Gordon S.G."/>
            <person name="Govers F."/>
            <person name="Grunwald N.J."/>
            <person name="Huang W."/>
            <person name="Ivors K.L."/>
            <person name="Jones R.W."/>
            <person name="Kamoun S."/>
            <person name="Krampis K."/>
            <person name="Lamour K.H."/>
            <person name="Lee M.K."/>
            <person name="McDonald W.H."/>
            <person name="Medina M."/>
            <person name="Meijer H.J."/>
            <person name="Nordberg E.K."/>
            <person name="Maclean D.J."/>
            <person name="Ospina-Giraldo M.D."/>
            <person name="Morris P.F."/>
            <person name="Phuntumart V."/>
            <person name="Putnam N.H."/>
            <person name="Rash S."/>
            <person name="Rose J.K."/>
            <person name="Sakihama Y."/>
            <person name="Salamov A.A."/>
            <person name="Savidor A."/>
            <person name="Scheuring C.F."/>
            <person name="Smith B.M."/>
            <person name="Sobral B.W."/>
            <person name="Terry A."/>
            <person name="Torto-Alalibo T.A."/>
            <person name="Win J."/>
            <person name="Xu Z."/>
            <person name="Zhang H."/>
            <person name="Grigoriev I.V."/>
            <person name="Rokhsar D.S."/>
            <person name="Boore J.L."/>
        </authorList>
    </citation>
    <scope>NUCLEOTIDE SEQUENCE [LARGE SCALE GENOMIC DNA]</scope>
    <source>
        <strain evidence="2 3">P6497</strain>
    </source>
</reference>
<dbReference type="RefSeq" id="XP_009522803.1">
    <property type="nucleotide sequence ID" value="XM_009524508.1"/>
</dbReference>
<accession>G4Z3L7</accession>
<name>G4Z3L7_PHYSP</name>
<evidence type="ECO:0000313" key="2">
    <source>
        <dbReference type="EMBL" id="EGZ20086.1"/>
    </source>
</evidence>
<evidence type="ECO:0000313" key="3">
    <source>
        <dbReference type="Proteomes" id="UP000002640"/>
    </source>
</evidence>
<dbReference type="EMBL" id="JH159153">
    <property type="protein sequence ID" value="EGZ20086.1"/>
    <property type="molecule type" value="Genomic_DNA"/>
</dbReference>
<dbReference type="SMR" id="G4Z3L7"/>
<feature type="non-terminal residue" evidence="2">
    <location>
        <position position="71"/>
    </location>
</feature>
<dbReference type="AlphaFoldDB" id="G4Z3L7"/>
<dbReference type="KEGG" id="psoj:PHYSODRAFT_465859"/>
<dbReference type="InParanoid" id="G4Z3L7"/>
<dbReference type="Proteomes" id="UP000002640">
    <property type="component" value="Unassembled WGS sequence"/>
</dbReference>
<feature type="coiled-coil region" evidence="1">
    <location>
        <begin position="14"/>
        <end position="48"/>
    </location>
</feature>
<dbReference type="GeneID" id="20653417"/>
<evidence type="ECO:0000256" key="1">
    <source>
        <dbReference type="SAM" id="Coils"/>
    </source>
</evidence>
<keyword evidence="3" id="KW-1185">Reference proteome</keyword>